<comment type="caution">
    <text evidence="2">The sequence shown here is derived from an EMBL/GenBank/DDBJ whole genome shotgun (WGS) entry which is preliminary data.</text>
</comment>
<evidence type="ECO:0000313" key="3">
    <source>
        <dbReference type="Proteomes" id="UP001172055"/>
    </source>
</evidence>
<dbReference type="RefSeq" id="WP_301723664.1">
    <property type="nucleotide sequence ID" value="NZ_JAUJWV010000001.1"/>
</dbReference>
<evidence type="ECO:0000259" key="1">
    <source>
        <dbReference type="Pfam" id="PF13556"/>
    </source>
</evidence>
<evidence type="ECO:0000313" key="2">
    <source>
        <dbReference type="EMBL" id="MDN7242155.1"/>
    </source>
</evidence>
<reference evidence="2 3" key="1">
    <citation type="submission" date="2023-06" db="EMBL/GenBank/DDBJ databases">
        <title>Novel species in genus Planococcus.</title>
        <authorList>
            <person name="Ning S."/>
        </authorList>
    </citation>
    <scope>NUCLEOTIDE SEQUENCE [LARGE SCALE GENOMIC DNA]</scope>
    <source>
        <strain evidence="2 3">N028</strain>
    </source>
</reference>
<organism evidence="2 3">
    <name type="scientific">Planococcus shixiaomingii</name>
    <dbReference type="NCBI Taxonomy" id="3058393"/>
    <lineage>
        <taxon>Bacteria</taxon>
        <taxon>Bacillati</taxon>
        <taxon>Bacillota</taxon>
        <taxon>Bacilli</taxon>
        <taxon>Bacillales</taxon>
        <taxon>Caryophanaceae</taxon>
        <taxon>Planococcus</taxon>
    </lineage>
</organism>
<dbReference type="Proteomes" id="UP001172055">
    <property type="component" value="Unassembled WGS sequence"/>
</dbReference>
<dbReference type="EMBL" id="JAUJWV010000001">
    <property type="protein sequence ID" value="MDN7242155.1"/>
    <property type="molecule type" value="Genomic_DNA"/>
</dbReference>
<dbReference type="PANTHER" id="PTHR33744:SF15">
    <property type="entry name" value="CARBOHYDRATE DIACID REGULATOR"/>
    <property type="match status" value="1"/>
</dbReference>
<name>A0ABT8N2Q4_9BACL</name>
<protein>
    <submittedName>
        <fullName evidence="2">Helix-turn-helix domain-containing protein</fullName>
    </submittedName>
</protein>
<dbReference type="InterPro" id="IPR051448">
    <property type="entry name" value="CdaR-like_regulators"/>
</dbReference>
<dbReference type="PANTHER" id="PTHR33744">
    <property type="entry name" value="CARBOHYDRATE DIACID REGULATOR"/>
    <property type="match status" value="1"/>
</dbReference>
<keyword evidence="3" id="KW-1185">Reference proteome</keyword>
<dbReference type="InterPro" id="IPR009057">
    <property type="entry name" value="Homeodomain-like_sf"/>
</dbReference>
<gene>
    <name evidence="2" type="ORF">QWY14_10110</name>
</gene>
<dbReference type="Gene3D" id="1.10.10.2840">
    <property type="entry name" value="PucR C-terminal helix-turn-helix domain"/>
    <property type="match status" value="1"/>
</dbReference>
<proteinExistence type="predicted"/>
<sequence>MIEQLRKIYSSLLVYNEEYENFDPNYKWFVADSNDIFGIHQKELTEKDIALLTAFLSPYNTKFPPLTTAEQKWKKAIFETESQPFSAFQLDHPYRFIYFSINQNQITPGFFHEAIQELFAMPVPILWENEHEGIIIEEQNQDEDSPSYEEMIDILMSDLYVKINFFVGPFREGFETIRPYYRSVTRDAKKVFAYSDKTVITYIDAAPYLLIDQIAPEFRRELGINLLQEYINDEETLKMLETFFLSNLNISETAKELHMHRNSLQYRLDRFFEKTGIDVRQFHKAMPVYLAMLARE</sequence>
<dbReference type="Pfam" id="PF13556">
    <property type="entry name" value="HTH_30"/>
    <property type="match status" value="1"/>
</dbReference>
<dbReference type="InterPro" id="IPR025736">
    <property type="entry name" value="PucR_C-HTH_dom"/>
</dbReference>
<dbReference type="SUPFAM" id="SSF46689">
    <property type="entry name" value="Homeodomain-like"/>
    <property type="match status" value="1"/>
</dbReference>
<dbReference type="InterPro" id="IPR042070">
    <property type="entry name" value="PucR_C-HTH_sf"/>
</dbReference>
<accession>A0ABT8N2Q4</accession>
<feature type="domain" description="PucR C-terminal helix-turn-helix" evidence="1">
    <location>
        <begin position="237"/>
        <end position="294"/>
    </location>
</feature>